<comment type="caution">
    <text evidence="2">The sequence shown here is derived from an EMBL/GenBank/DDBJ whole genome shotgun (WGS) entry which is preliminary data.</text>
</comment>
<proteinExistence type="predicted"/>
<evidence type="ECO:0000313" key="3">
    <source>
        <dbReference type="Proteomes" id="UP001523566"/>
    </source>
</evidence>
<dbReference type="InterPro" id="IPR050993">
    <property type="entry name" value="Isochorismatase_domain"/>
</dbReference>
<dbReference type="PANTHER" id="PTHR14119:SF3">
    <property type="entry name" value="ISOCHORISMATASE DOMAIN-CONTAINING PROTEIN 2"/>
    <property type="match status" value="1"/>
</dbReference>
<dbReference type="InterPro" id="IPR036380">
    <property type="entry name" value="Isochorismatase-like_sf"/>
</dbReference>
<dbReference type="PANTHER" id="PTHR14119">
    <property type="entry name" value="HYDROLASE"/>
    <property type="match status" value="1"/>
</dbReference>
<protein>
    <submittedName>
        <fullName evidence="2">Hydrolase</fullName>
    </submittedName>
</protein>
<organism evidence="2 3">
    <name type="scientific">Aequitasia blattaphilus</name>
    <dbReference type="NCBI Taxonomy" id="2949332"/>
    <lineage>
        <taxon>Bacteria</taxon>
        <taxon>Bacillati</taxon>
        <taxon>Bacillota</taxon>
        <taxon>Clostridia</taxon>
        <taxon>Lachnospirales</taxon>
        <taxon>Lachnospiraceae</taxon>
        <taxon>Aequitasia</taxon>
    </lineage>
</organism>
<dbReference type="GO" id="GO:0016787">
    <property type="term" value="F:hydrolase activity"/>
    <property type="evidence" value="ECO:0007669"/>
    <property type="project" value="UniProtKB-KW"/>
</dbReference>
<dbReference type="EMBL" id="JAMZFW010000016">
    <property type="protein sequence ID" value="MCP1102956.1"/>
    <property type="molecule type" value="Genomic_DNA"/>
</dbReference>
<dbReference type="Gene3D" id="3.40.50.850">
    <property type="entry name" value="Isochorismatase-like"/>
    <property type="match status" value="1"/>
</dbReference>
<dbReference type="CDD" id="cd01012">
    <property type="entry name" value="YcaC_related"/>
    <property type="match status" value="1"/>
</dbReference>
<dbReference type="InterPro" id="IPR000868">
    <property type="entry name" value="Isochorismatase-like_dom"/>
</dbReference>
<feature type="domain" description="Isochorismatase-like" evidence="1">
    <location>
        <begin position="9"/>
        <end position="158"/>
    </location>
</feature>
<dbReference type="RefSeq" id="WP_262066744.1">
    <property type="nucleotide sequence ID" value="NZ_JAMXOD010000016.1"/>
</dbReference>
<keyword evidence="3" id="KW-1185">Reference proteome</keyword>
<accession>A0ABT1EBA2</accession>
<evidence type="ECO:0000313" key="2">
    <source>
        <dbReference type="EMBL" id="MCP1102956.1"/>
    </source>
</evidence>
<evidence type="ECO:0000259" key="1">
    <source>
        <dbReference type="Pfam" id="PF00857"/>
    </source>
</evidence>
<dbReference type="Proteomes" id="UP001523566">
    <property type="component" value="Unassembled WGS sequence"/>
</dbReference>
<reference evidence="2 3" key="1">
    <citation type="journal article" date="2022" name="Genome Biol. Evol.">
        <title>Host diet, physiology and behaviors set the stage for Lachnospiraceae cladogenesis.</title>
        <authorList>
            <person name="Vera-Ponce De Leon A."/>
            <person name="Schneider M."/>
            <person name="Jahnes B.C."/>
            <person name="Sadowski V."/>
            <person name="Camuy-Velez L.A."/>
            <person name="Duan J."/>
            <person name="Sabree Z.L."/>
        </authorList>
    </citation>
    <scope>NUCLEOTIDE SEQUENCE [LARGE SCALE GENOMIC DNA]</scope>
    <source>
        <strain evidence="2 3">PAL113</strain>
    </source>
</reference>
<keyword evidence="2" id="KW-0378">Hydrolase</keyword>
<dbReference type="Pfam" id="PF00857">
    <property type="entry name" value="Isochorismatase"/>
    <property type="match status" value="1"/>
</dbReference>
<name>A0ABT1EBA2_9FIRM</name>
<gene>
    <name evidence="2" type="ORF">NK125_11055</name>
</gene>
<dbReference type="SUPFAM" id="SSF52499">
    <property type="entry name" value="Isochorismatase-like hydrolases"/>
    <property type="match status" value="1"/>
</dbReference>
<sequence length="180" mass="20457">MRFLKEDTMAILIDVQERLAPVMEYKEETIKESVRLIQGLKMLDVPIIPLRQYPKGLGDYVPEIAEALGDYEPSDKTTFSAYDSEEVVERIDALQKKNVILFGMETHICVQQTAIDLLAAGYNVMIAADCVTSRKWESSETAFRRMEKEGAVLTTTESILFELLREAKGDTFKQISKLIK</sequence>